<evidence type="ECO:0000256" key="1">
    <source>
        <dbReference type="ARBA" id="ARBA00022679"/>
    </source>
</evidence>
<keyword evidence="5" id="KW-0378">Hydrolase</keyword>
<proteinExistence type="predicted"/>
<feature type="domain" description="Reverse transcriptase RNase H-like" evidence="8">
    <location>
        <begin position="13"/>
        <end position="114"/>
    </location>
</feature>
<dbReference type="AlphaFoldDB" id="A0A6P5EL62"/>
<sequence>MNPPVLAAPIHGKPLILYTAALDGSLGALLAQNNEEGKEQALYYLSRMLVGAENSYSPIEKHCLALIFAVKKLRHYMLEHKIYLVSRVDPLKFLMTRPVLIDRLAKWTFILLEFDITCKPQKAVKGQVLADFLAAHPVPDGSPLVYELPDEDVLLIEDEQPYWDMYFDGASSIQPAYSPTEYEALIAGLEIAIFMNIQRLHIYGDSQLIINQVMGEYKVHKPELTKYQKRAQELMNEIPNVTLERVSRAVNGKADALARLAKELADPDLDKVHVTIKNRKILSPTDLNLEEESKEIQKANTLKIEVENDWREPFINYFKHNELLEEKPKQKGAAVRFRD</sequence>
<keyword evidence="4" id="KW-0255">Endonuclease</keyword>
<keyword evidence="1" id="KW-0808">Transferase</keyword>
<keyword evidence="2" id="KW-0548">Nucleotidyltransferase</keyword>
<dbReference type="Proteomes" id="UP000515123">
    <property type="component" value="Unplaced"/>
</dbReference>
<dbReference type="Pfam" id="PF17917">
    <property type="entry name" value="RT_RNaseH"/>
    <property type="match status" value="1"/>
</dbReference>
<reference evidence="9" key="1">
    <citation type="journal article" date="2015" name="Nat. Genet.">
        <title>The pineapple genome and the evolution of CAM photosynthesis.</title>
        <authorList>
            <person name="Ming R."/>
            <person name="VanBuren R."/>
            <person name="Wai C.M."/>
            <person name="Tang H."/>
            <person name="Schatz M.C."/>
            <person name="Bowers J.E."/>
            <person name="Lyons E."/>
            <person name="Wang M.L."/>
            <person name="Chen J."/>
            <person name="Biggers E."/>
            <person name="Zhang J."/>
            <person name="Huang L."/>
            <person name="Zhang L."/>
            <person name="Miao W."/>
            <person name="Zhang J."/>
            <person name="Ye Z."/>
            <person name="Miao C."/>
            <person name="Lin Z."/>
            <person name="Wang H."/>
            <person name="Zhou H."/>
            <person name="Yim W.C."/>
            <person name="Priest H.D."/>
            <person name="Zheng C."/>
            <person name="Woodhouse M."/>
            <person name="Edger P.P."/>
            <person name="Guyot R."/>
            <person name="Guo H.B."/>
            <person name="Guo H."/>
            <person name="Zheng G."/>
            <person name="Singh R."/>
            <person name="Sharma A."/>
            <person name="Min X."/>
            <person name="Zheng Y."/>
            <person name="Lee H."/>
            <person name="Gurtowski J."/>
            <person name="Sedlazeck F.J."/>
            <person name="Harkess A."/>
            <person name="McKain M.R."/>
            <person name="Liao Z."/>
            <person name="Fang J."/>
            <person name="Liu J."/>
            <person name="Zhang X."/>
            <person name="Zhang Q."/>
            <person name="Hu W."/>
            <person name="Qin Y."/>
            <person name="Wang K."/>
            <person name="Chen L.Y."/>
            <person name="Shirley N."/>
            <person name="Lin Y.R."/>
            <person name="Liu L.Y."/>
            <person name="Hernandez A.G."/>
            <person name="Wright C.L."/>
            <person name="Bulone V."/>
            <person name="Tuskan G.A."/>
            <person name="Heath K."/>
            <person name="Zee F."/>
            <person name="Moore P.H."/>
            <person name="Sunkar R."/>
            <person name="Leebens-Mack J.H."/>
            <person name="Mockler T."/>
            <person name="Bennetzen J.L."/>
            <person name="Freeling M."/>
            <person name="Sankoff D."/>
            <person name="Paterson A.H."/>
            <person name="Zhu X."/>
            <person name="Yang X."/>
            <person name="Smith J.A."/>
            <person name="Cushman J.C."/>
            <person name="Paull R.E."/>
            <person name="Yu Q."/>
        </authorList>
    </citation>
    <scope>NUCLEOTIDE SEQUENCE [LARGE SCALE GENOMIC DNA]</scope>
    <source>
        <strain evidence="9">cv. F153</strain>
    </source>
</reference>
<dbReference type="GO" id="GO:0004523">
    <property type="term" value="F:RNA-DNA hybrid ribonuclease activity"/>
    <property type="evidence" value="ECO:0007669"/>
    <property type="project" value="InterPro"/>
</dbReference>
<keyword evidence="3" id="KW-0540">Nuclease</keyword>
<keyword evidence="9" id="KW-1185">Reference proteome</keyword>
<evidence type="ECO:0000256" key="6">
    <source>
        <dbReference type="ARBA" id="ARBA00022918"/>
    </source>
</evidence>
<dbReference type="CDD" id="cd09274">
    <property type="entry name" value="RNase_HI_RT_Ty3"/>
    <property type="match status" value="1"/>
</dbReference>
<evidence type="ECO:0000259" key="8">
    <source>
        <dbReference type="Pfam" id="PF17917"/>
    </source>
</evidence>
<dbReference type="SUPFAM" id="SSF53098">
    <property type="entry name" value="Ribonuclease H-like"/>
    <property type="match status" value="1"/>
</dbReference>
<dbReference type="OrthoDB" id="782197at2759"/>
<name>A0A6P5EL62_ANACO</name>
<dbReference type="RefSeq" id="XP_020082158.1">
    <property type="nucleotide sequence ID" value="XM_020226569.1"/>
</dbReference>
<dbReference type="SUPFAM" id="SSF56672">
    <property type="entry name" value="DNA/RNA polymerases"/>
    <property type="match status" value="1"/>
</dbReference>
<dbReference type="PANTHER" id="PTHR48475">
    <property type="entry name" value="RIBONUCLEASE H"/>
    <property type="match status" value="1"/>
</dbReference>
<evidence type="ECO:0000256" key="2">
    <source>
        <dbReference type="ARBA" id="ARBA00022695"/>
    </source>
</evidence>
<dbReference type="GeneID" id="109705785"/>
<dbReference type="Gene3D" id="3.10.20.370">
    <property type="match status" value="1"/>
</dbReference>
<feature type="domain" description="RNase H type-1" evidence="7">
    <location>
        <begin position="178"/>
        <end position="260"/>
    </location>
</feature>
<dbReference type="GO" id="GO:0003964">
    <property type="term" value="F:RNA-directed DNA polymerase activity"/>
    <property type="evidence" value="ECO:0007669"/>
    <property type="project" value="UniProtKB-KW"/>
</dbReference>
<dbReference type="Gene3D" id="3.30.420.10">
    <property type="entry name" value="Ribonuclease H-like superfamily/Ribonuclease H"/>
    <property type="match status" value="1"/>
</dbReference>
<dbReference type="InterPro" id="IPR002156">
    <property type="entry name" value="RNaseH_domain"/>
</dbReference>
<accession>A0A6P5EL62</accession>
<dbReference type="InterPro" id="IPR043502">
    <property type="entry name" value="DNA/RNA_pol_sf"/>
</dbReference>
<gene>
    <name evidence="10" type="primary">LOC109705785</name>
</gene>
<dbReference type="InterPro" id="IPR012337">
    <property type="entry name" value="RNaseH-like_sf"/>
</dbReference>
<evidence type="ECO:0000256" key="4">
    <source>
        <dbReference type="ARBA" id="ARBA00022759"/>
    </source>
</evidence>
<dbReference type="GO" id="GO:0003676">
    <property type="term" value="F:nucleic acid binding"/>
    <property type="evidence" value="ECO:0007669"/>
    <property type="project" value="InterPro"/>
</dbReference>
<evidence type="ECO:0000259" key="7">
    <source>
        <dbReference type="Pfam" id="PF13456"/>
    </source>
</evidence>
<dbReference type="InterPro" id="IPR041373">
    <property type="entry name" value="RT_RNaseH"/>
</dbReference>
<keyword evidence="6" id="KW-0695">RNA-directed DNA polymerase</keyword>
<dbReference type="PANTHER" id="PTHR48475:SF1">
    <property type="entry name" value="RNASE H TYPE-1 DOMAIN-CONTAINING PROTEIN"/>
    <property type="match status" value="1"/>
</dbReference>
<protein>
    <submittedName>
        <fullName evidence="10">Uncharacterized protein LOC109705785</fullName>
    </submittedName>
</protein>
<dbReference type="Pfam" id="PF13456">
    <property type="entry name" value="RVT_3"/>
    <property type="match status" value="1"/>
</dbReference>
<reference evidence="10" key="2">
    <citation type="submission" date="2025-08" db="UniProtKB">
        <authorList>
            <consortium name="RefSeq"/>
        </authorList>
    </citation>
    <scope>IDENTIFICATION</scope>
    <source>
        <tissue evidence="10">Leaf</tissue>
    </source>
</reference>
<dbReference type="CDD" id="cd09279">
    <property type="entry name" value="RNase_HI_like"/>
    <property type="match status" value="1"/>
</dbReference>
<evidence type="ECO:0000313" key="9">
    <source>
        <dbReference type="Proteomes" id="UP000515123"/>
    </source>
</evidence>
<evidence type="ECO:0000313" key="10">
    <source>
        <dbReference type="RefSeq" id="XP_020082158.1"/>
    </source>
</evidence>
<evidence type="ECO:0000256" key="5">
    <source>
        <dbReference type="ARBA" id="ARBA00022801"/>
    </source>
</evidence>
<dbReference type="InterPro" id="IPR036397">
    <property type="entry name" value="RNaseH_sf"/>
</dbReference>
<organism evidence="9 10">
    <name type="scientific">Ananas comosus</name>
    <name type="common">Pineapple</name>
    <name type="synonym">Ananas ananas</name>
    <dbReference type="NCBI Taxonomy" id="4615"/>
    <lineage>
        <taxon>Eukaryota</taxon>
        <taxon>Viridiplantae</taxon>
        <taxon>Streptophyta</taxon>
        <taxon>Embryophyta</taxon>
        <taxon>Tracheophyta</taxon>
        <taxon>Spermatophyta</taxon>
        <taxon>Magnoliopsida</taxon>
        <taxon>Liliopsida</taxon>
        <taxon>Poales</taxon>
        <taxon>Bromeliaceae</taxon>
        <taxon>Bromelioideae</taxon>
        <taxon>Ananas</taxon>
    </lineage>
</organism>
<evidence type="ECO:0000256" key="3">
    <source>
        <dbReference type="ARBA" id="ARBA00022722"/>
    </source>
</evidence>